<keyword evidence="2" id="KW-0413">Isomerase</keyword>
<sequence>MNKIPCVLMRGGTSRGPFFLASDLPADPAVRDATLISALGSGHPLQIDGIGGGNPLTSKVAVVGPGSVPGADVDYLFAQVNVERALVDTAPNCGNMLAAVGPFAIECGLVAVADPLTRLVIHNVNTGKLIEATVETPNRRVTYDGATTIAGVPGTAAPIRLAFLDAAGSKTGKFLPSGRARDVLDGQEVSLIDMAVAAMLADAQSFGKSGGERPAELDADRAFMARLEQVRLLSGKAMGLGDVSGLVVPKPILVSPPEAGGTIRARYFVPHACHTAVAVTGAVCIAAACCTPGTVAHAVADLPGPDASGRRMLQIEHPSGSTPIEIEQDLVTGEIARVSLIRTARRIFEGIVHVRDTAA</sequence>
<dbReference type="AlphaFoldDB" id="A0A249PKW6"/>
<organism evidence="3 4">
    <name type="scientific">Sinorhizobium sojae CCBAU 05684</name>
    <dbReference type="NCBI Taxonomy" id="716928"/>
    <lineage>
        <taxon>Bacteria</taxon>
        <taxon>Pseudomonadati</taxon>
        <taxon>Pseudomonadota</taxon>
        <taxon>Alphaproteobacteria</taxon>
        <taxon>Hyphomicrobiales</taxon>
        <taxon>Rhizobiaceae</taxon>
        <taxon>Sinorhizobium/Ensifer group</taxon>
        <taxon>Sinorhizobium</taxon>
    </lineage>
</organism>
<dbReference type="GO" id="GO:0016853">
    <property type="term" value="F:isomerase activity"/>
    <property type="evidence" value="ECO:0007669"/>
    <property type="project" value="UniProtKB-KW"/>
</dbReference>
<evidence type="ECO:0008006" key="5">
    <source>
        <dbReference type="Google" id="ProtNLM"/>
    </source>
</evidence>
<name>A0A249PKW6_9HYPH</name>
<dbReference type="NCBIfam" id="NF033377">
    <property type="entry name" value="OMA_tautomer"/>
    <property type="match status" value="1"/>
</dbReference>
<evidence type="ECO:0000313" key="4">
    <source>
        <dbReference type="Proteomes" id="UP000217211"/>
    </source>
</evidence>
<dbReference type="RefSeq" id="WP_034858464.1">
    <property type="nucleotide sequence ID" value="NZ_AJQT01000106.1"/>
</dbReference>
<proteinExistence type="inferred from homology"/>
<evidence type="ECO:0000256" key="1">
    <source>
        <dbReference type="ARBA" id="ARBA00007673"/>
    </source>
</evidence>
<accession>A0A249PKW6</accession>
<dbReference type="Gene3D" id="3.10.310.10">
    <property type="entry name" value="Diaminopimelate Epimerase, Chain A, domain 1"/>
    <property type="match status" value="2"/>
</dbReference>
<dbReference type="PANTHER" id="PTHR43709">
    <property type="entry name" value="ACONITATE ISOMERASE-RELATED"/>
    <property type="match status" value="1"/>
</dbReference>
<keyword evidence="4" id="KW-1185">Reference proteome</keyword>
<reference evidence="3 4" key="1">
    <citation type="submission" date="2017-08" db="EMBL/GenBank/DDBJ databases">
        <title>Multipartite genome sequences of Sinorhizobium species nodulating soybeans.</title>
        <authorList>
            <person name="Tian C.F."/>
        </authorList>
    </citation>
    <scope>NUCLEOTIDE SEQUENCE [LARGE SCALE GENOMIC DNA]</scope>
    <source>
        <strain evidence="3 4">CCBAU 05684</strain>
        <plasmid evidence="4">psj05684b</plasmid>
    </source>
</reference>
<dbReference type="OrthoDB" id="9779763at2"/>
<dbReference type="Pfam" id="PF04303">
    <property type="entry name" value="PrpF"/>
    <property type="match status" value="1"/>
</dbReference>
<dbReference type="PANTHER" id="PTHR43709:SF3">
    <property type="entry name" value="ISOMERASE YBHH-RELATED"/>
    <property type="match status" value="1"/>
</dbReference>
<dbReference type="eggNOG" id="COG2828">
    <property type="taxonomic scope" value="Bacteria"/>
</dbReference>
<dbReference type="SUPFAM" id="SSF54506">
    <property type="entry name" value="Diaminopimelate epimerase-like"/>
    <property type="match status" value="2"/>
</dbReference>
<gene>
    <name evidence="3" type="ORF">SJ05684_b54100</name>
</gene>
<dbReference type="Proteomes" id="UP000217211">
    <property type="component" value="Plasmid pSJ05684b"/>
</dbReference>
<evidence type="ECO:0000256" key="2">
    <source>
        <dbReference type="ARBA" id="ARBA00023235"/>
    </source>
</evidence>
<dbReference type="EMBL" id="CP023068">
    <property type="protein sequence ID" value="ASY66392.1"/>
    <property type="molecule type" value="Genomic_DNA"/>
</dbReference>
<protein>
    <recommendedName>
        <fullName evidence="5">4-oxalomesaconate tautomerase</fullName>
    </recommendedName>
</protein>
<dbReference type="KEGG" id="esj:SJ05684_b54100"/>
<dbReference type="InterPro" id="IPR047687">
    <property type="entry name" value="OMA_tautomer-like"/>
</dbReference>
<dbReference type="InterPro" id="IPR007400">
    <property type="entry name" value="PrpF-like"/>
</dbReference>
<evidence type="ECO:0000313" key="3">
    <source>
        <dbReference type="EMBL" id="ASY66392.1"/>
    </source>
</evidence>
<dbReference type="STRING" id="716928.GCA_000261485_04726"/>
<geneLocation type="plasmid" evidence="4">
    <name>psj05684b</name>
</geneLocation>
<keyword evidence="3" id="KW-0614">Plasmid</keyword>
<comment type="similarity">
    <text evidence="1">Belongs to the PrpF family.</text>
</comment>